<evidence type="ECO:0000313" key="4">
    <source>
        <dbReference type="EMBL" id="QQS98708.1"/>
    </source>
</evidence>
<dbReference type="GO" id="GO:0016810">
    <property type="term" value="F:hydrolase activity, acting on carbon-nitrogen (but not peptide) bonds"/>
    <property type="evidence" value="ECO:0007669"/>
    <property type="project" value="InterPro"/>
</dbReference>
<dbReference type="Proteomes" id="UP000595254">
    <property type="component" value="Chromosome"/>
</dbReference>
<dbReference type="AlphaFoldDB" id="A0A974NJ72"/>
<dbReference type="PANTHER" id="PTHR10587">
    <property type="entry name" value="GLYCOSYL TRANSFERASE-RELATED"/>
    <property type="match status" value="1"/>
</dbReference>
<dbReference type="SUPFAM" id="SSF88713">
    <property type="entry name" value="Glycoside hydrolase/deacetylase"/>
    <property type="match status" value="1"/>
</dbReference>
<name>A0A974NJ72_PERPY</name>
<evidence type="ECO:0000256" key="2">
    <source>
        <dbReference type="ARBA" id="ARBA00022801"/>
    </source>
</evidence>
<keyword evidence="5" id="KW-1185">Reference proteome</keyword>
<dbReference type="RefSeq" id="WP_040376721.1">
    <property type="nucleotide sequence ID" value="NZ_CP068053.1"/>
</dbReference>
<dbReference type="PROSITE" id="PS51677">
    <property type="entry name" value="NODB"/>
    <property type="match status" value="1"/>
</dbReference>
<organism evidence="4 5">
    <name type="scientific">Peribacillus psychrosaccharolyticus</name>
    <name type="common">Bacillus psychrosaccharolyticus</name>
    <dbReference type="NCBI Taxonomy" id="1407"/>
    <lineage>
        <taxon>Bacteria</taxon>
        <taxon>Bacillati</taxon>
        <taxon>Bacillota</taxon>
        <taxon>Bacilli</taxon>
        <taxon>Bacillales</taxon>
        <taxon>Bacillaceae</taxon>
        <taxon>Peribacillus</taxon>
    </lineage>
</organism>
<dbReference type="Gene3D" id="3.20.20.370">
    <property type="entry name" value="Glycoside hydrolase/deacetylase"/>
    <property type="match status" value="1"/>
</dbReference>
<dbReference type="InterPro" id="IPR050248">
    <property type="entry name" value="Polysacc_deacetylase_ArnD"/>
</dbReference>
<dbReference type="KEGG" id="ppsr:I6J18_13380"/>
<dbReference type="PANTHER" id="PTHR10587:SF133">
    <property type="entry name" value="CHITIN DEACETYLASE 1-RELATED"/>
    <property type="match status" value="1"/>
</dbReference>
<dbReference type="GO" id="GO:0016020">
    <property type="term" value="C:membrane"/>
    <property type="evidence" value="ECO:0007669"/>
    <property type="project" value="TreeGrafter"/>
</dbReference>
<accession>A0A974NJ72</accession>
<reference evidence="4 5" key="1">
    <citation type="submission" date="2021-01" db="EMBL/GenBank/DDBJ databases">
        <title>FDA dAtabase for Regulatory Grade micrObial Sequences (FDA-ARGOS): Supporting development and validation of Infectious Disease Dx tests.</title>
        <authorList>
            <person name="Nelson B."/>
            <person name="Plummer A."/>
            <person name="Tallon L."/>
            <person name="Sadzewicz L."/>
            <person name="Zhao X."/>
            <person name="Boylan J."/>
            <person name="Ott S."/>
            <person name="Bowen H."/>
            <person name="Vavikolanu K."/>
            <person name="Mehta A."/>
            <person name="Aluvathingal J."/>
            <person name="Nadendla S."/>
            <person name="Myers T."/>
            <person name="Yan Y."/>
            <person name="Sichtig H."/>
        </authorList>
    </citation>
    <scope>NUCLEOTIDE SEQUENCE [LARGE SCALE GENOMIC DNA]</scope>
    <source>
        <strain evidence="4 5">FDAARGOS_1161</strain>
    </source>
</reference>
<dbReference type="GO" id="GO:0005975">
    <property type="term" value="P:carbohydrate metabolic process"/>
    <property type="evidence" value="ECO:0007669"/>
    <property type="project" value="InterPro"/>
</dbReference>
<sequence>MKPNYKRIFILVFCLVLLGATATIAIKSNKKKQYDTRYPDVVVKTLTNKTDGFTVNYPSLDIPKIDVILSSYAAGKLADHITKHPSKPNSQKISYEIKHFSEQTVSILFKEDNTTAFQLLTFDIPSQKMMTINDLFIKETDYLETLSNIANGEHIQTRGKQTDFNQFIVLGDTLLFYMQAEQNSSRKPKVMAIKKSLFNDSLVHTYKEKNVNKDQLLDKVPTRVISKLPDQMKVDPKSRVIALTFDDGPSVESTNIILESLKKFNAHATFFVLGSRVESHPEIVKKMTALGNEVGNHSWDHSQLTKLSPKKIAVQVNKTQQIIKDSSNYEPTLLRPPYGAFDHKVIASCKSMDIALWDIDPEDWKIRNKEKIIHKVMSKADDGKVILLHDIYRTSAEAAEEIIRLLSEQHYQLVTVSELKEVQKQRNHSVASS</sequence>
<proteinExistence type="predicted"/>
<keyword evidence="1" id="KW-0479">Metal-binding</keyword>
<evidence type="ECO:0000256" key="1">
    <source>
        <dbReference type="ARBA" id="ARBA00022723"/>
    </source>
</evidence>
<gene>
    <name evidence="4" type="ORF">I6J18_13380</name>
</gene>
<evidence type="ECO:0000259" key="3">
    <source>
        <dbReference type="PROSITE" id="PS51677"/>
    </source>
</evidence>
<evidence type="ECO:0000313" key="5">
    <source>
        <dbReference type="Proteomes" id="UP000595254"/>
    </source>
</evidence>
<dbReference type="Pfam" id="PF01522">
    <property type="entry name" value="Polysacc_deac_1"/>
    <property type="match status" value="1"/>
</dbReference>
<protein>
    <submittedName>
        <fullName evidence="4">Polysaccharide deacetylase family protein</fullName>
    </submittedName>
</protein>
<dbReference type="EMBL" id="CP068053">
    <property type="protein sequence ID" value="QQS98708.1"/>
    <property type="molecule type" value="Genomic_DNA"/>
</dbReference>
<dbReference type="InterPro" id="IPR011330">
    <property type="entry name" value="Glyco_hydro/deAcase_b/a-brl"/>
</dbReference>
<dbReference type="GO" id="GO:0046872">
    <property type="term" value="F:metal ion binding"/>
    <property type="evidence" value="ECO:0007669"/>
    <property type="project" value="UniProtKB-KW"/>
</dbReference>
<keyword evidence="2" id="KW-0378">Hydrolase</keyword>
<dbReference type="InterPro" id="IPR002509">
    <property type="entry name" value="NODB_dom"/>
</dbReference>
<feature type="domain" description="NodB homology" evidence="3">
    <location>
        <begin position="239"/>
        <end position="414"/>
    </location>
</feature>
<dbReference type="CDD" id="cd10954">
    <property type="entry name" value="CE4_CtAXE_like"/>
    <property type="match status" value="1"/>
</dbReference>